<dbReference type="Pfam" id="PF02170">
    <property type="entry name" value="PAZ"/>
    <property type="match status" value="1"/>
</dbReference>
<dbReference type="EMBL" id="AP028920">
    <property type="protein sequence ID" value="BET01176.1"/>
    <property type="molecule type" value="Genomic_DNA"/>
</dbReference>
<evidence type="ECO:0000313" key="22">
    <source>
        <dbReference type="Proteomes" id="UP001307889"/>
    </source>
</evidence>
<dbReference type="InterPro" id="IPR038248">
    <property type="entry name" value="Dicer_dimer_sf"/>
</dbReference>
<dbReference type="Pfam" id="PF03368">
    <property type="entry name" value="Dicer_dimer"/>
    <property type="match status" value="1"/>
</dbReference>
<dbReference type="Pfam" id="PF20932">
    <property type="entry name" value="Dicer_dsRBD"/>
    <property type="match status" value="1"/>
</dbReference>
<evidence type="ECO:0000259" key="16">
    <source>
        <dbReference type="PROSITE" id="PS50142"/>
    </source>
</evidence>
<dbReference type="PROSITE" id="PS51194">
    <property type="entry name" value="HELICASE_CTER"/>
    <property type="match status" value="1"/>
</dbReference>
<reference evidence="21 22" key="1">
    <citation type="submission" date="2023-09" db="EMBL/GenBank/DDBJ databases">
        <title>Nesidiocoris tenuis whole genome shotgun sequence.</title>
        <authorList>
            <person name="Shibata T."/>
            <person name="Shimoda M."/>
            <person name="Kobayashi T."/>
            <person name="Uehara T."/>
        </authorList>
    </citation>
    <scope>NUCLEOTIDE SEQUENCE [LARGE SCALE GENOMIC DNA]</scope>
    <source>
        <strain evidence="21 22">Japan</strain>
    </source>
</reference>
<dbReference type="PROSITE" id="PS50142">
    <property type="entry name" value="RNASE_3_2"/>
    <property type="match status" value="2"/>
</dbReference>
<dbReference type="Pfam" id="PF00271">
    <property type="entry name" value="Helicase_C"/>
    <property type="match status" value="1"/>
</dbReference>
<comment type="similarity">
    <text evidence="13 14">Belongs to the helicase family. Dicer subfamily.</text>
</comment>
<evidence type="ECO:0000259" key="17">
    <source>
        <dbReference type="PROSITE" id="PS50821"/>
    </source>
</evidence>
<evidence type="ECO:0000256" key="13">
    <source>
        <dbReference type="ARBA" id="ARBA00035116"/>
    </source>
</evidence>
<dbReference type="InterPro" id="IPR048513">
    <property type="entry name" value="Dicer_PBD"/>
</dbReference>
<dbReference type="InterPro" id="IPR027417">
    <property type="entry name" value="P-loop_NTPase"/>
</dbReference>
<dbReference type="SMART" id="SM00949">
    <property type="entry name" value="PAZ"/>
    <property type="match status" value="1"/>
</dbReference>
<gene>
    <name evidence="21" type="ORF">NTJ_13992</name>
</gene>
<dbReference type="PANTHER" id="PTHR14950:SF36">
    <property type="entry name" value="ENDORIBONUCLEASE DCR-2"/>
    <property type="match status" value="1"/>
</dbReference>
<evidence type="ECO:0000256" key="8">
    <source>
        <dbReference type="ARBA" id="ARBA00022806"/>
    </source>
</evidence>
<dbReference type="InterPro" id="IPR001650">
    <property type="entry name" value="Helicase_C-like"/>
</dbReference>
<evidence type="ECO:0000256" key="14">
    <source>
        <dbReference type="PROSITE-ProRule" id="PRU00657"/>
    </source>
</evidence>
<dbReference type="Proteomes" id="UP001307889">
    <property type="component" value="Chromosome 12"/>
</dbReference>
<feature type="domain" description="Helicase C-terminal" evidence="19">
    <location>
        <begin position="375"/>
        <end position="539"/>
    </location>
</feature>
<dbReference type="InterPro" id="IPR014001">
    <property type="entry name" value="Helicase_ATP-bd"/>
</dbReference>
<dbReference type="Gene3D" id="1.10.1520.10">
    <property type="entry name" value="Ribonuclease III domain"/>
    <property type="match status" value="2"/>
</dbReference>
<dbReference type="Gene3D" id="3.30.160.380">
    <property type="entry name" value="Dicer dimerisation domain"/>
    <property type="match status" value="1"/>
</dbReference>
<dbReference type="PROSITE" id="PS00517">
    <property type="entry name" value="RNASE_3_1"/>
    <property type="match status" value="1"/>
</dbReference>
<dbReference type="Gene3D" id="3.40.50.300">
    <property type="entry name" value="P-loop containing nucleotide triphosphate hydrolases"/>
    <property type="match status" value="2"/>
</dbReference>
<keyword evidence="12" id="KW-0464">Manganese</keyword>
<evidence type="ECO:0000259" key="19">
    <source>
        <dbReference type="PROSITE" id="PS51194"/>
    </source>
</evidence>
<dbReference type="CDD" id="cd00593">
    <property type="entry name" value="RIBOc"/>
    <property type="match status" value="2"/>
</dbReference>
<dbReference type="Pfam" id="PF00636">
    <property type="entry name" value="Ribonuclease_3"/>
    <property type="match status" value="2"/>
</dbReference>
<feature type="domain" description="Helicase ATP-binding" evidence="18">
    <location>
        <begin position="29"/>
        <end position="208"/>
    </location>
</feature>
<evidence type="ECO:0000256" key="15">
    <source>
        <dbReference type="SAM" id="MobiDB-lite"/>
    </source>
</evidence>
<dbReference type="SMART" id="SM00487">
    <property type="entry name" value="DEXDc"/>
    <property type="match status" value="1"/>
</dbReference>
<evidence type="ECO:0000313" key="21">
    <source>
        <dbReference type="EMBL" id="BET01176.1"/>
    </source>
</evidence>
<evidence type="ECO:0000256" key="6">
    <source>
        <dbReference type="ARBA" id="ARBA00022741"/>
    </source>
</evidence>
<dbReference type="PROSITE" id="PS51327">
    <property type="entry name" value="DICER_DSRBF"/>
    <property type="match status" value="1"/>
</dbReference>
<evidence type="ECO:0000259" key="20">
    <source>
        <dbReference type="PROSITE" id="PS51327"/>
    </source>
</evidence>
<name>A0ABN7BDA2_9HEMI</name>
<feature type="domain" description="RNase III" evidence="16">
    <location>
        <begin position="1183"/>
        <end position="1361"/>
    </location>
</feature>
<evidence type="ECO:0000256" key="3">
    <source>
        <dbReference type="ARBA" id="ARBA00022722"/>
    </source>
</evidence>
<organism evidence="21 22">
    <name type="scientific">Nesidiocoris tenuis</name>
    <dbReference type="NCBI Taxonomy" id="355587"/>
    <lineage>
        <taxon>Eukaryota</taxon>
        <taxon>Metazoa</taxon>
        <taxon>Ecdysozoa</taxon>
        <taxon>Arthropoda</taxon>
        <taxon>Hexapoda</taxon>
        <taxon>Insecta</taxon>
        <taxon>Pterygota</taxon>
        <taxon>Neoptera</taxon>
        <taxon>Paraneoptera</taxon>
        <taxon>Hemiptera</taxon>
        <taxon>Heteroptera</taxon>
        <taxon>Panheteroptera</taxon>
        <taxon>Cimicomorpha</taxon>
        <taxon>Miridae</taxon>
        <taxon>Dicyphina</taxon>
        <taxon>Nesidiocoris</taxon>
    </lineage>
</organism>
<keyword evidence="7" id="KW-0378">Hydrolase</keyword>
<evidence type="ECO:0000259" key="18">
    <source>
        <dbReference type="PROSITE" id="PS51192"/>
    </source>
</evidence>
<evidence type="ECO:0000256" key="11">
    <source>
        <dbReference type="ARBA" id="ARBA00023158"/>
    </source>
</evidence>
<dbReference type="SUPFAM" id="SSF69065">
    <property type="entry name" value="RNase III domain-like"/>
    <property type="match status" value="2"/>
</dbReference>
<dbReference type="InterPro" id="IPR044441">
    <property type="entry name" value="DICER_DSRM"/>
</dbReference>
<dbReference type="InterPro" id="IPR006935">
    <property type="entry name" value="Helicase/UvrB_N"/>
</dbReference>
<evidence type="ECO:0000256" key="5">
    <source>
        <dbReference type="ARBA" id="ARBA00022737"/>
    </source>
</evidence>
<keyword evidence="3" id="KW-0540">Nuclease</keyword>
<evidence type="ECO:0000256" key="12">
    <source>
        <dbReference type="ARBA" id="ARBA00023211"/>
    </source>
</evidence>
<keyword evidence="11" id="KW-0943">RNA-mediated gene silencing</keyword>
<dbReference type="SMART" id="SM00490">
    <property type="entry name" value="HELICc"/>
    <property type="match status" value="1"/>
</dbReference>
<feature type="domain" description="RNase III" evidence="16">
    <location>
        <begin position="1410"/>
        <end position="1567"/>
    </location>
</feature>
<protein>
    <submittedName>
        <fullName evidence="21">DsRNA_bind</fullName>
    </submittedName>
</protein>
<feature type="region of interest" description="Disordered" evidence="15">
    <location>
        <begin position="1"/>
        <end position="20"/>
    </location>
</feature>
<feature type="domain" description="Dicer dsRNA-binding fold" evidence="20">
    <location>
        <begin position="569"/>
        <end position="668"/>
    </location>
</feature>
<dbReference type="Pfam" id="PF20931">
    <property type="entry name" value="Dicer_platform"/>
    <property type="match status" value="1"/>
</dbReference>
<keyword evidence="6" id="KW-0547">Nucleotide-binding</keyword>
<dbReference type="Gene3D" id="2.170.260.10">
    <property type="entry name" value="paz domain"/>
    <property type="match status" value="1"/>
</dbReference>
<dbReference type="InterPro" id="IPR036389">
    <property type="entry name" value="RNase_III_sf"/>
</dbReference>
<proteinExistence type="inferred from homology"/>
<evidence type="ECO:0000256" key="1">
    <source>
        <dbReference type="ARBA" id="ARBA00001936"/>
    </source>
</evidence>
<dbReference type="SMART" id="SM00535">
    <property type="entry name" value="RIBOc"/>
    <property type="match status" value="2"/>
</dbReference>
<dbReference type="Gene3D" id="3.30.160.20">
    <property type="match status" value="1"/>
</dbReference>
<evidence type="ECO:0000256" key="7">
    <source>
        <dbReference type="ARBA" id="ARBA00022801"/>
    </source>
</evidence>
<keyword evidence="9" id="KW-0067">ATP-binding</keyword>
<evidence type="ECO:0000256" key="9">
    <source>
        <dbReference type="ARBA" id="ARBA00022840"/>
    </source>
</evidence>
<evidence type="ECO:0000256" key="10">
    <source>
        <dbReference type="ARBA" id="ARBA00022842"/>
    </source>
</evidence>
<keyword evidence="5" id="KW-0677">Repeat</keyword>
<feature type="domain" description="PAZ" evidence="17">
    <location>
        <begin position="837"/>
        <end position="975"/>
    </location>
</feature>
<accession>A0ABN7BDA2</accession>
<dbReference type="InterPro" id="IPR048512">
    <property type="entry name" value="Dicer_platform"/>
</dbReference>
<feature type="region of interest" description="Disordered" evidence="15">
    <location>
        <begin position="1136"/>
        <end position="1156"/>
    </location>
</feature>
<sequence>MISLRKTAADADGASDEQDLKPREYQTELVALALQQNGIIFMPTGSGKTFVASMMIKELGVGRIEKKFTEGGQRTFFLVNTVQLVAQQAAAVERDTPFTVGRYSGDMNVDYWDRPTWYAELDKHNVLVMTAQIFLNLILHGFLQFSQVNLLIMDECHHTTNKHAMKQIMTQFVEYSSGPKPRILGLTATLLNSNIKPNQVSYEIQQLENSLCAKVLTPSNDQLVKKFSTNPMEKFIWYSAFELPTVFRSELDLVSSQIVSLARKASLPERTAVPLHIVADDAKLIQKKKSWVNVLENMLAQIKIVGDELGPYAASKSILALIVRLERLKLSASDSIIHLFLSLVTTKLHYLRKCFDDIMSAVPFGERPIVFASPKLKKLFEIFRESRSKKFSALVFVELRFTAKTLHYVIQDLAEYNSDFKDLSSDFIVGYNNNPLNSVREMTFEKKASSATMEKFNSKITNLLIASSVIEEGTDIAHCNYVVRFDKCKTFRSYVQSKGRARSRESQFFIFCDSDKTEQMYESYRVIEQSLVRVLRCPTDDCSAAWESDPMEPLAPFGPDGPKVTVYSACSLINRYVSQLPADRFAMLSVFWWSKTHRFELHNPNSGKVQAILQLPINSAIKEPIEGLWCRNIADAKRCTALVACRMLYELGELDDNLIPRGAATVTLEDPDIFTLWRTNDVSGHHKPGTRKRVRMYNVRYPTWLTKCKPEPEIQLYLHVFSIEPIFDTSGSPRLKVFKDHLQSPMEFAMLSSKTLPKLPQFPAFMNVGQVNVTVMENCRTVSFPAKKLELLSAFHSFLFTSVVLRVGHKFLFRDEDNGENSYWIVPVIKGPNEVSIDWATMTNHKNIPAATAISAEERAAWNIRGSDYVGKMVVPWYRPGADPNLRYVVTNVREDLTPLSPFPSDNFKNYSDYVCIKYGARVVNNQQPLIEVRALTSRINCVKPRGPAEGSRKRRVMDSDSEETLIPELCTLIEFPTPYMLKAMLLPSLCHRVHQLTVAEEFRLKLVAETGMGQKEPPAKGWRQIKVDDFAIAVEESDAVHSTVGVSDSLSQKMVALEANRECPWQLNEEPTDVERQLNSVDLLSLIHYNKFFSNRDDSLVAREVQGVGRTEKCIQDGLKARLVEVNIFKNCKSCPPSGVESESPKKSNGVGGGKTAPSLKFLDIDPMKSRGPEIADLFTVLTSSRANDIVNYERLETLGDSFLKFGVSLWLFVKYPLLDEGKLTQLKGKVVGNRNLYYSGDHLGLGSRMKASDFAPEDWLPPGFALLKPVKHFLMDNKMTPGMFYGITLSPEEVHSGLLSRESIARMEEIIVAAMDSSDGLPLKLQHRSSPFLGTSSVPDKVVADVVEALLGAYLKCCGLRGAFRLCQYMQILPPKLSDLADILDKKPPTALITDSPNQFDSRKLVKVDEIEETLGYHFNDTSFLVQAFSHSSSPHYLTDCYQRLEFLGDAVLDFLITLYIFDACGKLSPGDLTDLRSALVNNITFSCLAVKYGLHKHLICRSYVLTNAIATFAERQADRGHTIGAEVFYLIDESDVNVGEAVDVPKALGDLFEAVIGAIYLDSGKSLDTTWGVVYRLMREEITNFSQNVPINTVRTLYEKFPSPIPKFGKSQTLEDGRVLIPVEVITNCAIDPERKVFVGVGLTKSAAKLAAAKIALRHYTQNR</sequence>
<dbReference type="PANTHER" id="PTHR14950">
    <property type="entry name" value="DICER-RELATED"/>
    <property type="match status" value="1"/>
</dbReference>
<dbReference type="InterPro" id="IPR000999">
    <property type="entry name" value="RNase_III_dom"/>
</dbReference>
<evidence type="ECO:0000256" key="4">
    <source>
        <dbReference type="ARBA" id="ARBA00022723"/>
    </source>
</evidence>
<keyword evidence="10" id="KW-0460">Magnesium</keyword>
<dbReference type="PROSITE" id="PS50821">
    <property type="entry name" value="PAZ"/>
    <property type="match status" value="1"/>
</dbReference>
<dbReference type="CDD" id="cd15903">
    <property type="entry name" value="Dicer_PBD"/>
    <property type="match status" value="1"/>
</dbReference>
<evidence type="ECO:0000256" key="2">
    <source>
        <dbReference type="ARBA" id="ARBA00001946"/>
    </source>
</evidence>
<comment type="cofactor">
    <cofactor evidence="1">
        <name>Mn(2+)</name>
        <dbReference type="ChEBI" id="CHEBI:29035"/>
    </cofactor>
</comment>
<dbReference type="SUPFAM" id="SSF52540">
    <property type="entry name" value="P-loop containing nucleoside triphosphate hydrolases"/>
    <property type="match status" value="1"/>
</dbReference>
<keyword evidence="22" id="KW-1185">Reference proteome</keyword>
<dbReference type="PROSITE" id="PS51192">
    <property type="entry name" value="HELICASE_ATP_BIND_1"/>
    <property type="match status" value="1"/>
</dbReference>
<dbReference type="InterPro" id="IPR005034">
    <property type="entry name" value="Dicer_dimerisation"/>
</dbReference>
<dbReference type="Pfam" id="PF04851">
    <property type="entry name" value="ResIII"/>
    <property type="match status" value="1"/>
</dbReference>
<keyword evidence="4" id="KW-0479">Metal-binding</keyword>
<comment type="cofactor">
    <cofactor evidence="2">
        <name>Mg(2+)</name>
        <dbReference type="ChEBI" id="CHEBI:18420"/>
    </cofactor>
</comment>
<keyword evidence="14" id="KW-0694">RNA-binding</keyword>
<dbReference type="CDD" id="cd18034">
    <property type="entry name" value="DEXHc_dicer"/>
    <property type="match status" value="1"/>
</dbReference>
<keyword evidence="8" id="KW-0347">Helicase</keyword>
<dbReference type="InterPro" id="IPR003100">
    <property type="entry name" value="PAZ_dom"/>
</dbReference>